<dbReference type="AlphaFoldDB" id="A0A9X3EWV4"/>
<sequence length="155" mass="17017">MTARRKRSPSRSNSCTAARSRPNSCSTVTPASCSARYPLWTDWARRISSCSVRRRAEKWATITHSSGAAASDTSVRRQSITNIATRIDRITATSVRIVNTPNASVSLSASMSLVLRASRLPIGVLSKKRAGSRSTWPKIERRRSVMVAWPARDSA</sequence>
<dbReference type="EMBL" id="JAPNKE010000002">
    <property type="protein sequence ID" value="MCY1011837.1"/>
    <property type="molecule type" value="Genomic_DNA"/>
</dbReference>
<feature type="compositionally biased region" description="Polar residues" evidence="1">
    <location>
        <begin position="10"/>
        <end position="21"/>
    </location>
</feature>
<comment type="caution">
    <text evidence="2">The sequence shown here is derived from an EMBL/GenBank/DDBJ whole genome shotgun (WGS) entry which is preliminary data.</text>
</comment>
<organism evidence="2 3">
    <name type="scientific">Nannocystis pusilla</name>
    <dbReference type="NCBI Taxonomy" id="889268"/>
    <lineage>
        <taxon>Bacteria</taxon>
        <taxon>Pseudomonadati</taxon>
        <taxon>Myxococcota</taxon>
        <taxon>Polyangia</taxon>
        <taxon>Nannocystales</taxon>
        <taxon>Nannocystaceae</taxon>
        <taxon>Nannocystis</taxon>
    </lineage>
</organism>
<name>A0A9X3EWV4_9BACT</name>
<feature type="region of interest" description="Disordered" evidence="1">
    <location>
        <begin position="1"/>
        <end position="21"/>
    </location>
</feature>
<evidence type="ECO:0000313" key="3">
    <source>
        <dbReference type="Proteomes" id="UP001150924"/>
    </source>
</evidence>
<evidence type="ECO:0000313" key="2">
    <source>
        <dbReference type="EMBL" id="MCY1011837.1"/>
    </source>
</evidence>
<accession>A0A9X3EWV4</accession>
<gene>
    <name evidence="2" type="ORF">OV079_41040</name>
</gene>
<evidence type="ECO:0000256" key="1">
    <source>
        <dbReference type="SAM" id="MobiDB-lite"/>
    </source>
</evidence>
<proteinExistence type="predicted"/>
<protein>
    <submittedName>
        <fullName evidence="2">Uncharacterized protein</fullName>
    </submittedName>
</protein>
<dbReference type="Proteomes" id="UP001150924">
    <property type="component" value="Unassembled WGS sequence"/>
</dbReference>
<reference evidence="2" key="1">
    <citation type="submission" date="2022-11" db="EMBL/GenBank/DDBJ databases">
        <title>Minimal conservation of predation-associated metabolite biosynthetic gene clusters underscores biosynthetic potential of Myxococcota including descriptions for ten novel species: Archangium lansinium sp. nov., Myxococcus landrumus sp. nov., Nannocystis bai.</title>
        <authorList>
            <person name="Ahearne A."/>
            <person name="Stevens C."/>
            <person name="Phillips K."/>
        </authorList>
    </citation>
    <scope>NUCLEOTIDE SEQUENCE</scope>
    <source>
        <strain evidence="2">Na p29</strain>
    </source>
</reference>
<keyword evidence="3" id="KW-1185">Reference proteome</keyword>